<name>A0A0V0GG45_SOLCH</name>
<evidence type="ECO:0000313" key="1">
    <source>
        <dbReference type="EMBL" id="JAP06326.1"/>
    </source>
</evidence>
<organism evidence="1">
    <name type="scientific">Solanum chacoense</name>
    <name type="common">Chaco potato</name>
    <dbReference type="NCBI Taxonomy" id="4108"/>
    <lineage>
        <taxon>Eukaryota</taxon>
        <taxon>Viridiplantae</taxon>
        <taxon>Streptophyta</taxon>
        <taxon>Embryophyta</taxon>
        <taxon>Tracheophyta</taxon>
        <taxon>Spermatophyta</taxon>
        <taxon>Magnoliopsida</taxon>
        <taxon>eudicotyledons</taxon>
        <taxon>Gunneridae</taxon>
        <taxon>Pentapetalae</taxon>
        <taxon>asterids</taxon>
        <taxon>lamiids</taxon>
        <taxon>Solanales</taxon>
        <taxon>Solanaceae</taxon>
        <taxon>Solanoideae</taxon>
        <taxon>Solaneae</taxon>
        <taxon>Solanum</taxon>
    </lineage>
</organism>
<protein>
    <submittedName>
        <fullName evidence="1">Putative ovule protein</fullName>
    </submittedName>
</protein>
<dbReference type="EMBL" id="GEDG01041773">
    <property type="protein sequence ID" value="JAP06326.1"/>
    <property type="molecule type" value="Transcribed_RNA"/>
</dbReference>
<dbReference type="AlphaFoldDB" id="A0A0V0GG45"/>
<accession>A0A0V0GG45</accession>
<feature type="non-terminal residue" evidence="1">
    <location>
        <position position="1"/>
    </location>
</feature>
<proteinExistence type="predicted"/>
<reference evidence="1" key="1">
    <citation type="submission" date="2015-12" db="EMBL/GenBank/DDBJ databases">
        <title>Gene expression during late stages of embryo sac development: a critical building block for successful pollen-pistil interactions.</title>
        <authorList>
            <person name="Liu Y."/>
            <person name="Joly V."/>
            <person name="Sabar M."/>
            <person name="Matton D.P."/>
        </authorList>
    </citation>
    <scope>NUCLEOTIDE SEQUENCE</scope>
</reference>
<sequence>VELPQLPYKLSFCDALCSLLLPNYVRCCCDLRLRLRPSGMVACRRSGMGGVGAGREKVGGWT</sequence>